<dbReference type="Proteomes" id="UP000315082">
    <property type="component" value="Chromosome"/>
</dbReference>
<sequence>MIPRQRGDRTEIPSIDRSFGGGLGASVAPPSKPTIIDLLGKWEEVARKLKELLEPRRAGTMRTRRLPRYSTYSTLPP</sequence>
<evidence type="ECO:0000256" key="1">
    <source>
        <dbReference type="SAM" id="MobiDB-lite"/>
    </source>
</evidence>
<accession>A0A518JSI9</accession>
<gene>
    <name evidence="2" type="ORF">Poly24_22200</name>
</gene>
<dbReference type="AlphaFoldDB" id="A0A518JSI9"/>
<reference evidence="2 3" key="1">
    <citation type="submission" date="2019-02" db="EMBL/GenBank/DDBJ databases">
        <title>Deep-cultivation of Planctomycetes and their phenomic and genomic characterization uncovers novel biology.</title>
        <authorList>
            <person name="Wiegand S."/>
            <person name="Jogler M."/>
            <person name="Boedeker C."/>
            <person name="Pinto D."/>
            <person name="Vollmers J."/>
            <person name="Rivas-Marin E."/>
            <person name="Kohn T."/>
            <person name="Peeters S.H."/>
            <person name="Heuer A."/>
            <person name="Rast P."/>
            <person name="Oberbeckmann S."/>
            <person name="Bunk B."/>
            <person name="Jeske O."/>
            <person name="Meyerdierks A."/>
            <person name="Storesund J.E."/>
            <person name="Kallscheuer N."/>
            <person name="Luecker S."/>
            <person name="Lage O.M."/>
            <person name="Pohl T."/>
            <person name="Merkel B.J."/>
            <person name="Hornburger P."/>
            <person name="Mueller R.-W."/>
            <person name="Bruemmer F."/>
            <person name="Labrenz M."/>
            <person name="Spormann A.M."/>
            <person name="Op den Camp H."/>
            <person name="Overmann J."/>
            <person name="Amann R."/>
            <person name="Jetten M.S.M."/>
            <person name="Mascher T."/>
            <person name="Medema M.H."/>
            <person name="Devos D.P."/>
            <person name="Kaster A.-K."/>
            <person name="Ovreas L."/>
            <person name="Rohde M."/>
            <person name="Galperin M.Y."/>
            <person name="Jogler C."/>
        </authorList>
    </citation>
    <scope>NUCLEOTIDE SEQUENCE [LARGE SCALE GENOMIC DNA]</scope>
    <source>
        <strain evidence="2 3">Poly24</strain>
    </source>
</reference>
<protein>
    <submittedName>
        <fullName evidence="2">Uncharacterized protein</fullName>
    </submittedName>
</protein>
<feature type="region of interest" description="Disordered" evidence="1">
    <location>
        <begin position="1"/>
        <end position="27"/>
    </location>
</feature>
<organism evidence="2 3">
    <name type="scientific">Rosistilla carotiformis</name>
    <dbReference type="NCBI Taxonomy" id="2528017"/>
    <lineage>
        <taxon>Bacteria</taxon>
        <taxon>Pseudomonadati</taxon>
        <taxon>Planctomycetota</taxon>
        <taxon>Planctomycetia</taxon>
        <taxon>Pirellulales</taxon>
        <taxon>Pirellulaceae</taxon>
        <taxon>Rosistilla</taxon>
    </lineage>
</organism>
<dbReference type="EMBL" id="CP036348">
    <property type="protein sequence ID" value="QDV68511.1"/>
    <property type="molecule type" value="Genomic_DNA"/>
</dbReference>
<keyword evidence="3" id="KW-1185">Reference proteome</keyword>
<name>A0A518JSI9_9BACT</name>
<dbReference type="KEGG" id="rcf:Poly24_22200"/>
<evidence type="ECO:0000313" key="3">
    <source>
        <dbReference type="Proteomes" id="UP000315082"/>
    </source>
</evidence>
<proteinExistence type="predicted"/>
<feature type="compositionally biased region" description="Basic and acidic residues" evidence="1">
    <location>
        <begin position="1"/>
        <end position="11"/>
    </location>
</feature>
<evidence type="ECO:0000313" key="2">
    <source>
        <dbReference type="EMBL" id="QDV68511.1"/>
    </source>
</evidence>